<dbReference type="PROSITE" id="PS00211">
    <property type="entry name" value="ABC_TRANSPORTER_1"/>
    <property type="match status" value="1"/>
</dbReference>
<dbReference type="InterPro" id="IPR017871">
    <property type="entry name" value="ABC_transporter-like_CS"/>
</dbReference>
<dbReference type="InterPro" id="IPR003439">
    <property type="entry name" value="ABC_transporter-like_ATP-bd"/>
</dbReference>
<evidence type="ECO:0000256" key="8">
    <source>
        <dbReference type="ARBA" id="ARBA00023136"/>
    </source>
</evidence>
<keyword evidence="5 10" id="KW-0132">Cell division</keyword>
<comment type="similarity">
    <text evidence="2 10">Belongs to the ABC transporter superfamily.</text>
</comment>
<accession>A0AA86T9G0</accession>
<keyword evidence="6 10" id="KW-0547">Nucleotide-binding</keyword>
<dbReference type="EMBL" id="OX365700">
    <property type="protein sequence ID" value="CAI4032733.1"/>
    <property type="molecule type" value="Genomic_DNA"/>
</dbReference>
<reference evidence="12" key="1">
    <citation type="submission" date="2022-10" db="EMBL/GenBank/DDBJ databases">
        <authorList>
            <person name="Koch H."/>
        </authorList>
    </citation>
    <scope>NUCLEOTIDE SEQUENCE</scope>
    <source>
        <strain evidence="12">DNF</strain>
    </source>
</reference>
<keyword evidence="13" id="KW-1185">Reference proteome</keyword>
<evidence type="ECO:0000256" key="9">
    <source>
        <dbReference type="ARBA" id="ARBA00023306"/>
    </source>
</evidence>
<dbReference type="InterPro" id="IPR005286">
    <property type="entry name" value="Cell_div_FtsE"/>
</dbReference>
<keyword evidence="8 10" id="KW-0472">Membrane</keyword>
<dbReference type="InterPro" id="IPR027417">
    <property type="entry name" value="P-loop_NTPase"/>
</dbReference>
<evidence type="ECO:0000256" key="7">
    <source>
        <dbReference type="ARBA" id="ARBA00022840"/>
    </source>
</evidence>
<dbReference type="SMART" id="SM00382">
    <property type="entry name" value="AAA"/>
    <property type="match status" value="1"/>
</dbReference>
<comment type="subcellular location">
    <subcellularLocation>
        <location evidence="10">Cell membrane</location>
        <topology evidence="10">Peripheral membrane protein</topology>
        <orientation evidence="10">Cytoplasmic side</orientation>
    </subcellularLocation>
</comment>
<organism evidence="12 13">
    <name type="scientific">Nitrospira tepida</name>
    <dbReference type="NCBI Taxonomy" id="2973512"/>
    <lineage>
        <taxon>Bacteria</taxon>
        <taxon>Pseudomonadati</taxon>
        <taxon>Nitrospirota</taxon>
        <taxon>Nitrospiria</taxon>
        <taxon>Nitrospirales</taxon>
        <taxon>Nitrospiraceae</taxon>
        <taxon>Nitrospira</taxon>
    </lineage>
</organism>
<evidence type="ECO:0000256" key="1">
    <source>
        <dbReference type="ARBA" id="ARBA00002579"/>
    </source>
</evidence>
<dbReference type="InterPro" id="IPR015854">
    <property type="entry name" value="ABC_transpr_LolD-like"/>
</dbReference>
<evidence type="ECO:0000256" key="10">
    <source>
        <dbReference type="RuleBase" id="RU365094"/>
    </source>
</evidence>
<dbReference type="GO" id="GO:0005524">
    <property type="term" value="F:ATP binding"/>
    <property type="evidence" value="ECO:0007669"/>
    <property type="project" value="UniProtKB-UniRule"/>
</dbReference>
<evidence type="ECO:0000256" key="4">
    <source>
        <dbReference type="ARBA" id="ARBA00022475"/>
    </source>
</evidence>
<dbReference type="PANTHER" id="PTHR24220:SF470">
    <property type="entry name" value="CELL DIVISION ATP-BINDING PROTEIN FTSE"/>
    <property type="match status" value="1"/>
</dbReference>
<protein>
    <recommendedName>
        <fullName evidence="3 10">Cell division ATP-binding protein FtsE</fullName>
    </recommendedName>
</protein>
<comment type="subunit">
    <text evidence="10">Homodimer. Forms a membrane-associated complex with FtsX.</text>
</comment>
<dbReference type="SUPFAM" id="SSF52540">
    <property type="entry name" value="P-loop containing nucleoside triphosphate hydrolases"/>
    <property type="match status" value="1"/>
</dbReference>
<keyword evidence="4 10" id="KW-1003">Cell membrane</keyword>
<evidence type="ECO:0000313" key="13">
    <source>
        <dbReference type="Proteomes" id="UP001179121"/>
    </source>
</evidence>
<dbReference type="Gene3D" id="3.40.50.300">
    <property type="entry name" value="P-loop containing nucleotide triphosphate hydrolases"/>
    <property type="match status" value="1"/>
</dbReference>
<dbReference type="NCBIfam" id="TIGR02673">
    <property type="entry name" value="FtsE"/>
    <property type="match status" value="1"/>
</dbReference>
<feature type="domain" description="ABC transporter" evidence="11">
    <location>
        <begin position="2"/>
        <end position="222"/>
    </location>
</feature>
<dbReference type="PROSITE" id="PS50893">
    <property type="entry name" value="ABC_TRANSPORTER_2"/>
    <property type="match status" value="1"/>
</dbReference>
<dbReference type="Proteomes" id="UP001179121">
    <property type="component" value="Chromosome"/>
</dbReference>
<dbReference type="KEGG" id="nti:DNFV4_03163"/>
<keyword evidence="9 10" id="KW-0131">Cell cycle</keyword>
<comment type="function">
    <text evidence="1">Part of the ABC transporter FtsEX involved in cellular division. Important for assembly or stability of the septal ring.</text>
</comment>
<evidence type="ECO:0000313" key="12">
    <source>
        <dbReference type="EMBL" id="CAI4032733.1"/>
    </source>
</evidence>
<dbReference type="GO" id="GO:0051301">
    <property type="term" value="P:cell division"/>
    <property type="evidence" value="ECO:0007669"/>
    <property type="project" value="UniProtKB-UniRule"/>
</dbReference>
<dbReference type="AlphaFoldDB" id="A0AA86T9G0"/>
<evidence type="ECO:0000256" key="3">
    <source>
        <dbReference type="ARBA" id="ARBA00020019"/>
    </source>
</evidence>
<dbReference type="RefSeq" id="WP_289269451.1">
    <property type="nucleotide sequence ID" value="NZ_OX365700.1"/>
</dbReference>
<proteinExistence type="inferred from homology"/>
<sequence length="222" mass="24185">MIQLFHVSKAYGRCQALSDINLEIGKGEFVLLMGGSGAGKTTLLKLLFGGEQADEGQLLIQGQNIGKLSPREVPLLRRRMGIVLQDFRLLPKRTVYENVALPLVVAGASGADTRRKVSEALRSVGVEHKKEQLPPSLSAGEQQRVCIARAIVNSPLILLADEPTGNLDPHLTSEIIELFKMINARGTTVILATHDPQVMKQVNRRVVTMQHGKLVGDQRDGA</sequence>
<name>A0AA86T9G0_9BACT</name>
<keyword evidence="7 10" id="KW-0067">ATP-binding</keyword>
<evidence type="ECO:0000256" key="6">
    <source>
        <dbReference type="ARBA" id="ARBA00022741"/>
    </source>
</evidence>
<evidence type="ECO:0000256" key="5">
    <source>
        <dbReference type="ARBA" id="ARBA00022618"/>
    </source>
</evidence>
<dbReference type="GO" id="GO:0022857">
    <property type="term" value="F:transmembrane transporter activity"/>
    <property type="evidence" value="ECO:0007669"/>
    <property type="project" value="TreeGrafter"/>
</dbReference>
<dbReference type="GO" id="GO:0005886">
    <property type="term" value="C:plasma membrane"/>
    <property type="evidence" value="ECO:0007669"/>
    <property type="project" value="UniProtKB-SubCell"/>
</dbReference>
<dbReference type="Pfam" id="PF00005">
    <property type="entry name" value="ABC_tran"/>
    <property type="match status" value="1"/>
</dbReference>
<dbReference type="FunFam" id="3.40.50.300:FF:000056">
    <property type="entry name" value="Cell division ATP-binding protein FtsE"/>
    <property type="match status" value="1"/>
</dbReference>
<dbReference type="PANTHER" id="PTHR24220">
    <property type="entry name" value="IMPORT ATP-BINDING PROTEIN"/>
    <property type="match status" value="1"/>
</dbReference>
<evidence type="ECO:0000259" key="11">
    <source>
        <dbReference type="PROSITE" id="PS50893"/>
    </source>
</evidence>
<dbReference type="GO" id="GO:0016887">
    <property type="term" value="F:ATP hydrolysis activity"/>
    <property type="evidence" value="ECO:0007669"/>
    <property type="project" value="InterPro"/>
</dbReference>
<dbReference type="InterPro" id="IPR003593">
    <property type="entry name" value="AAA+_ATPase"/>
</dbReference>
<gene>
    <name evidence="10" type="primary">ftsE</name>
    <name evidence="12" type="ORF">DNFV4_03163</name>
</gene>
<evidence type="ECO:0000256" key="2">
    <source>
        <dbReference type="ARBA" id="ARBA00005417"/>
    </source>
</evidence>